<gene>
    <name evidence="4" type="ORF">ACFQ3F_04980</name>
</gene>
<evidence type="ECO:0000313" key="5">
    <source>
        <dbReference type="Proteomes" id="UP001597229"/>
    </source>
</evidence>
<proteinExistence type="predicted"/>
<dbReference type="Proteomes" id="UP001597229">
    <property type="component" value="Unassembled WGS sequence"/>
</dbReference>
<feature type="compositionally biased region" description="Low complexity" evidence="1">
    <location>
        <begin position="26"/>
        <end position="48"/>
    </location>
</feature>
<dbReference type="Pfam" id="PF13539">
    <property type="entry name" value="Peptidase_M15_4"/>
    <property type="match status" value="1"/>
</dbReference>
<evidence type="ECO:0000313" key="4">
    <source>
        <dbReference type="EMBL" id="MFD1247133.1"/>
    </source>
</evidence>
<keyword evidence="5" id="KW-1185">Reference proteome</keyword>
<dbReference type="Gene3D" id="3.30.1380.10">
    <property type="match status" value="1"/>
</dbReference>
<name>A0ABW3VY61_9ACTN</name>
<evidence type="ECO:0000259" key="3">
    <source>
        <dbReference type="Pfam" id="PF13539"/>
    </source>
</evidence>
<dbReference type="InterPro" id="IPR039561">
    <property type="entry name" value="Peptidase_M15C"/>
</dbReference>
<feature type="chain" id="PRO_5046243616" evidence="2">
    <location>
        <begin position="24"/>
        <end position="247"/>
    </location>
</feature>
<dbReference type="EMBL" id="JBHTLX010000006">
    <property type="protein sequence ID" value="MFD1247133.1"/>
    <property type="molecule type" value="Genomic_DNA"/>
</dbReference>
<dbReference type="InterPro" id="IPR009045">
    <property type="entry name" value="Zn_M74/Hedgehog-like"/>
</dbReference>
<accession>A0ABW3VY61</accession>
<feature type="signal peptide" evidence="2">
    <location>
        <begin position="1"/>
        <end position="23"/>
    </location>
</feature>
<evidence type="ECO:0000256" key="1">
    <source>
        <dbReference type="SAM" id="MobiDB-lite"/>
    </source>
</evidence>
<sequence>MLSRTGRLAAAAGVLVLAAGCAATDGAPEPAPTRAPGTTAPTSPASGGEAADAGFSVRSRHLSGAEQAAMRGVTWHPGCPVPLRDLRVVRLTYRDFAGRRRTGRLVVHHDAVAAVGRIFRRLYEIDFPIRRMQPIEAYGGDDYASIEADNTSAFNCRPKTGSTTTWSQHAYGRAIDLDPLENPYVYGAGAGRTSHPGSRPYLDRTRARPGVILDGSPAVAAFEDAGWHWGGRWHGPIDYQHFSAVQE</sequence>
<dbReference type="GO" id="GO:0016787">
    <property type="term" value="F:hydrolase activity"/>
    <property type="evidence" value="ECO:0007669"/>
    <property type="project" value="UniProtKB-KW"/>
</dbReference>
<dbReference type="PROSITE" id="PS51257">
    <property type="entry name" value="PROKAR_LIPOPROTEIN"/>
    <property type="match status" value="1"/>
</dbReference>
<feature type="domain" description="Peptidase M15C" evidence="3">
    <location>
        <begin position="161"/>
        <end position="243"/>
    </location>
</feature>
<comment type="caution">
    <text evidence="4">The sequence shown here is derived from an EMBL/GenBank/DDBJ whole genome shotgun (WGS) entry which is preliminary data.</text>
</comment>
<feature type="region of interest" description="Disordered" evidence="1">
    <location>
        <begin position="26"/>
        <end position="53"/>
    </location>
</feature>
<protein>
    <submittedName>
        <fullName evidence="4">M15 family metallopeptidase</fullName>
        <ecNumber evidence="4">3.4.-.-</ecNumber>
    </submittedName>
</protein>
<dbReference type="RefSeq" id="WP_379228213.1">
    <property type="nucleotide sequence ID" value="NZ_JBHTLX010000006.1"/>
</dbReference>
<evidence type="ECO:0000256" key="2">
    <source>
        <dbReference type="SAM" id="SignalP"/>
    </source>
</evidence>
<keyword evidence="2" id="KW-0732">Signal</keyword>
<reference evidence="5" key="1">
    <citation type="journal article" date="2019" name="Int. J. Syst. Evol. Microbiol.">
        <title>The Global Catalogue of Microorganisms (GCM) 10K type strain sequencing project: providing services to taxonomists for standard genome sequencing and annotation.</title>
        <authorList>
            <consortium name="The Broad Institute Genomics Platform"/>
            <consortium name="The Broad Institute Genome Sequencing Center for Infectious Disease"/>
            <person name="Wu L."/>
            <person name="Ma J."/>
        </authorList>
    </citation>
    <scope>NUCLEOTIDE SEQUENCE [LARGE SCALE GENOMIC DNA]</scope>
    <source>
        <strain evidence="5">CCUG 52478</strain>
    </source>
</reference>
<dbReference type="SUPFAM" id="SSF55166">
    <property type="entry name" value="Hedgehog/DD-peptidase"/>
    <property type="match status" value="1"/>
</dbReference>
<dbReference type="EC" id="3.4.-.-" evidence="4"/>
<organism evidence="4 5">
    <name type="scientific">Nocardioides ginsengisoli</name>
    <dbReference type="NCBI Taxonomy" id="363868"/>
    <lineage>
        <taxon>Bacteria</taxon>
        <taxon>Bacillati</taxon>
        <taxon>Actinomycetota</taxon>
        <taxon>Actinomycetes</taxon>
        <taxon>Propionibacteriales</taxon>
        <taxon>Nocardioidaceae</taxon>
        <taxon>Nocardioides</taxon>
    </lineage>
</organism>
<keyword evidence="4" id="KW-0378">Hydrolase</keyword>